<accession>A0A2S4L824</accession>
<dbReference type="OrthoDB" id="6612291at2759"/>
<evidence type="ECO:0000313" key="1">
    <source>
        <dbReference type="EMBL" id="POR38593.1"/>
    </source>
</evidence>
<comment type="caution">
    <text evidence="1">The sequence shown here is derived from an EMBL/GenBank/DDBJ whole genome shotgun (WGS) entry which is preliminary data.</text>
</comment>
<protein>
    <submittedName>
        <fullName evidence="1">Uncharacterized protein</fullName>
    </submittedName>
</protein>
<organism evidence="1 2">
    <name type="scientific">Tolypocladium paradoxum</name>
    <dbReference type="NCBI Taxonomy" id="94208"/>
    <lineage>
        <taxon>Eukaryota</taxon>
        <taxon>Fungi</taxon>
        <taxon>Dikarya</taxon>
        <taxon>Ascomycota</taxon>
        <taxon>Pezizomycotina</taxon>
        <taxon>Sordariomycetes</taxon>
        <taxon>Hypocreomycetidae</taxon>
        <taxon>Hypocreales</taxon>
        <taxon>Ophiocordycipitaceae</taxon>
        <taxon>Tolypocladium</taxon>
    </lineage>
</organism>
<dbReference type="AlphaFoldDB" id="A0A2S4L824"/>
<dbReference type="EMBL" id="PKSG01000126">
    <property type="protein sequence ID" value="POR38593.1"/>
    <property type="molecule type" value="Genomic_DNA"/>
</dbReference>
<reference evidence="1 2" key="1">
    <citation type="submission" date="2018-01" db="EMBL/GenBank/DDBJ databases">
        <title>Harnessing the power of phylogenomics to disentangle the directionality and signatures of interkingdom host jumping in the parasitic fungal genus Tolypocladium.</title>
        <authorList>
            <person name="Quandt C.A."/>
            <person name="Patterson W."/>
            <person name="Spatafora J.W."/>
        </authorList>
    </citation>
    <scope>NUCLEOTIDE SEQUENCE [LARGE SCALE GENOMIC DNA]</scope>
    <source>
        <strain evidence="1 2">NRBC 100945</strain>
    </source>
</reference>
<proteinExistence type="predicted"/>
<name>A0A2S4L824_9HYPO</name>
<gene>
    <name evidence="1" type="ORF">TPAR_01210</name>
</gene>
<evidence type="ECO:0000313" key="2">
    <source>
        <dbReference type="Proteomes" id="UP000237481"/>
    </source>
</evidence>
<keyword evidence="2" id="KW-1185">Reference proteome</keyword>
<sequence length="167" mass="18954">MGESKTSSKASARHDEHAGKATARIRSWPRIVLYCIAGILMYGYDNVVVGTTSAMPSFQRRVTASASHGSQQRRNKRDFGELLNSKQIVPSYWLGIWTFAQPGRVDLWRVLRRAVPGLAWPARFVRPRSLHLHRRSGDGPAQRPRPLRTVVVISHVDRDKFNKVNEL</sequence>
<dbReference type="Proteomes" id="UP000237481">
    <property type="component" value="Unassembled WGS sequence"/>
</dbReference>